<reference evidence="1" key="1">
    <citation type="submission" date="2022-06" db="EMBL/GenBank/DDBJ databases">
        <authorList>
            <person name="Legras J.-L."/>
            <person name="Devillers H."/>
            <person name="Grondin C."/>
        </authorList>
    </citation>
    <scope>NUCLEOTIDE SEQUENCE</scope>
    <source>
        <strain evidence="1">CLIB 1444</strain>
    </source>
</reference>
<name>A0ACA9Y4S3_9ASCO</name>
<comment type="caution">
    <text evidence="1">The sequence shown here is derived from an EMBL/GenBank/DDBJ whole genome shotgun (WGS) entry which is preliminary data.</text>
</comment>
<accession>A0ACA9Y4S3</accession>
<protein>
    <submittedName>
        <fullName evidence="1">Uncharacterized protein</fullName>
    </submittedName>
</protein>
<keyword evidence="2" id="KW-1185">Reference proteome</keyword>
<evidence type="ECO:0000313" key="1">
    <source>
        <dbReference type="EMBL" id="CAH6719776.1"/>
    </source>
</evidence>
<dbReference type="EMBL" id="CALSDN010000002">
    <property type="protein sequence ID" value="CAH6719776.1"/>
    <property type="molecule type" value="Genomic_DNA"/>
</dbReference>
<gene>
    <name evidence="1" type="ORF">CLIB1444_02S16248</name>
</gene>
<evidence type="ECO:0000313" key="2">
    <source>
        <dbReference type="Proteomes" id="UP001152531"/>
    </source>
</evidence>
<organism evidence="1 2">
    <name type="scientific">[Candida] jaroonii</name>
    <dbReference type="NCBI Taxonomy" id="467808"/>
    <lineage>
        <taxon>Eukaryota</taxon>
        <taxon>Fungi</taxon>
        <taxon>Dikarya</taxon>
        <taxon>Ascomycota</taxon>
        <taxon>Saccharomycotina</taxon>
        <taxon>Pichiomycetes</taxon>
        <taxon>Debaryomycetaceae</taxon>
        <taxon>Yamadazyma</taxon>
    </lineage>
</organism>
<dbReference type="Proteomes" id="UP001152531">
    <property type="component" value="Unassembled WGS sequence"/>
</dbReference>
<proteinExistence type="predicted"/>
<sequence length="360" mass="42615">MNSWLFHEKDVIYKSPSRKSMTMEQELRNRESIYDFIIKLGSNLKIDAKTIFGATILVNRYYMRIPITTSKYFVACAAMAISCKLHDTYRLPDNIALIACRLKNPTKVINDNSEIFWQWRDQLLFREELMLKTLNFDLNIDFPYDLRNDLMEFKSDNDVFEDKKLDIMKNTVSVIELVSSLPILMSYEMNIVYGTILIIVVLEANERFNMNIKLPKDYIRDQLNVDINLCLKCYRYLLALIDYSNRDVKCISNKPATKRIRKVTDEEMLSVVDESIEIRPRSERPKGEKSDSDRPHSRESSHYRPSKPESRNIRPDRDLRPDRESSHYKPNQTSSKPPSHRTDRSDRSDRSDPYRKYMQY</sequence>